<reference evidence="5" key="1">
    <citation type="journal article" date="2017" name="Front. Plant Sci.">
        <title>Climate Clever Clovers: New Paradigm to Reduce the Environmental Footprint of Ruminants by Breeding Low Methanogenic Forages Utilizing Haplotype Variation.</title>
        <authorList>
            <person name="Kaur P."/>
            <person name="Appels R."/>
            <person name="Bayer P.E."/>
            <person name="Keeble-Gagnere G."/>
            <person name="Wang J."/>
            <person name="Hirakawa H."/>
            <person name="Shirasawa K."/>
            <person name="Vercoe P."/>
            <person name="Stefanova K."/>
            <person name="Durmic Z."/>
            <person name="Nichols P."/>
            <person name="Revell C."/>
            <person name="Isobe S.N."/>
            <person name="Edwards D."/>
            <person name="Erskine W."/>
        </authorList>
    </citation>
    <scope>NUCLEOTIDE SEQUENCE [LARGE SCALE GENOMIC DNA]</scope>
    <source>
        <strain evidence="5">cv. Daliak</strain>
    </source>
</reference>
<feature type="domain" description="DUF4378" evidence="3">
    <location>
        <begin position="656"/>
        <end position="828"/>
    </location>
</feature>
<sequence>MPKEMKSKHNPSNVVAKLMGLETLSKGEPNLSVIRSQTKDYSQDMCAHLGWPLKHWKVEDKFMMDNKEMLLEVHHPSTEQIGHKDGYETWLQSQRGRWREDFDEGKMALVRQKFIEAKYLSTDETLRQSKQFEDALDILSSNNDLLVRFLDSQKLYQLPSTPPDDSNCITLIKPLKMFGNDKFSGKGRKNDRLIKKPADSDQTTVWENMNRGYSPESTRIVVLKPTPGRTNELKALVSPTNPSPQSFYQGNENDNVLESIKVAKEIRMQMQMQEGLRSYQKDKTLLHSSAFSNGYSSDDSSYYKSYHDLEAMSPMPRHSWDCINVCGSPYSTQSMGRATCSPESSVCIEAKKRLSERWNTVTAKGKDHQEQRRVARNSTLGEMLSLSLVKKSVTSVVESANKHQEEPSKSLSCSQSVNEEMSTDDSYQNVSLENSVPASSTVYEPGLGIDASTEHDSKVVAKSKSKKSSFKGKVASFFFSMSKKSTKKKSSSSQSKDESETTVTETSVPSVNSPGHNVSQSSNVGGFEESLAAQCESSSDSFSCGQQEDMITLEPGLTESKPVVLEIPNEKQDRPSPISVLESPFEDYNTAHESLECMKGGHMGSLVSLKSNLIDKSPPIESVARTLSWDEDSCAELTRASSLDTKLEEHDWLLLVQKLLSASGLDDDQEQQNDSFHTRFHSLESPLDPSLRDTYANINDNKDCTQPLNEAKRRKMRSNQKLVFDCVNAALLEVVGYGSENYFKMYCGTHRRALVKEGSCLMDHILTQMKELIANGMRFVWGGDSHSLVVENVVRKEVVQTGLVEVMRMEIDALGREIEGKIIEELVENVVLDFTGR</sequence>
<evidence type="ECO:0000313" key="5">
    <source>
        <dbReference type="Proteomes" id="UP000242715"/>
    </source>
</evidence>
<dbReference type="AlphaFoldDB" id="A0A2Z6N3Y8"/>
<evidence type="ECO:0008006" key="6">
    <source>
        <dbReference type="Google" id="ProtNLM"/>
    </source>
</evidence>
<dbReference type="PANTHER" id="PTHR46634:SF8">
    <property type="entry name" value="DUF3741 FAMILY PROTEIN"/>
    <property type="match status" value="1"/>
</dbReference>
<evidence type="ECO:0000313" key="4">
    <source>
        <dbReference type="EMBL" id="GAU38431.1"/>
    </source>
</evidence>
<feature type="compositionally biased region" description="Polar residues" evidence="1">
    <location>
        <begin position="512"/>
        <end position="523"/>
    </location>
</feature>
<dbReference type="Pfam" id="PF12552">
    <property type="entry name" value="DUF3741"/>
    <property type="match status" value="1"/>
</dbReference>
<feature type="region of interest" description="Disordered" evidence="1">
    <location>
        <begin position="398"/>
        <end position="430"/>
    </location>
</feature>
<organism evidence="4 5">
    <name type="scientific">Trifolium subterraneum</name>
    <name type="common">Subterranean clover</name>
    <dbReference type="NCBI Taxonomy" id="3900"/>
    <lineage>
        <taxon>Eukaryota</taxon>
        <taxon>Viridiplantae</taxon>
        <taxon>Streptophyta</taxon>
        <taxon>Embryophyta</taxon>
        <taxon>Tracheophyta</taxon>
        <taxon>Spermatophyta</taxon>
        <taxon>Magnoliopsida</taxon>
        <taxon>eudicotyledons</taxon>
        <taxon>Gunneridae</taxon>
        <taxon>Pentapetalae</taxon>
        <taxon>rosids</taxon>
        <taxon>fabids</taxon>
        <taxon>Fabales</taxon>
        <taxon>Fabaceae</taxon>
        <taxon>Papilionoideae</taxon>
        <taxon>50 kb inversion clade</taxon>
        <taxon>NPAAA clade</taxon>
        <taxon>Hologalegina</taxon>
        <taxon>IRL clade</taxon>
        <taxon>Trifolieae</taxon>
        <taxon>Trifolium</taxon>
    </lineage>
</organism>
<keyword evidence="5" id="KW-1185">Reference proteome</keyword>
<accession>A0A2Z6N3Y8</accession>
<feature type="compositionally biased region" description="Low complexity" evidence="1">
    <location>
        <begin position="501"/>
        <end position="511"/>
    </location>
</feature>
<dbReference type="PANTHER" id="PTHR46634">
    <property type="entry name" value="M REDUCTASE II SUBUNIT GAMMA, PUTATIVE (DUF3741)-RELATED"/>
    <property type="match status" value="1"/>
</dbReference>
<name>A0A2Z6N3Y8_TRISU</name>
<dbReference type="Proteomes" id="UP000242715">
    <property type="component" value="Unassembled WGS sequence"/>
</dbReference>
<feature type="domain" description="DUF3741" evidence="2">
    <location>
        <begin position="111"/>
        <end position="152"/>
    </location>
</feature>
<proteinExistence type="predicted"/>
<dbReference type="InterPro" id="IPR022212">
    <property type="entry name" value="DUF3741"/>
</dbReference>
<evidence type="ECO:0000259" key="2">
    <source>
        <dbReference type="Pfam" id="PF12552"/>
    </source>
</evidence>
<evidence type="ECO:0000259" key="3">
    <source>
        <dbReference type="Pfam" id="PF14309"/>
    </source>
</evidence>
<evidence type="ECO:0000256" key="1">
    <source>
        <dbReference type="SAM" id="MobiDB-lite"/>
    </source>
</evidence>
<dbReference type="InterPro" id="IPR025486">
    <property type="entry name" value="DUF4378"/>
</dbReference>
<gene>
    <name evidence="4" type="ORF">TSUD_396110</name>
</gene>
<dbReference type="Pfam" id="PF14309">
    <property type="entry name" value="DUF4378"/>
    <property type="match status" value="1"/>
</dbReference>
<protein>
    <recommendedName>
        <fullName evidence="6">DUF3741 domain-containing protein</fullName>
    </recommendedName>
</protein>
<feature type="region of interest" description="Disordered" evidence="1">
    <location>
        <begin position="487"/>
        <end position="523"/>
    </location>
</feature>
<dbReference type="OrthoDB" id="1932693at2759"/>
<feature type="compositionally biased region" description="Polar residues" evidence="1">
    <location>
        <begin position="409"/>
        <end position="430"/>
    </location>
</feature>
<dbReference type="EMBL" id="DF973715">
    <property type="protein sequence ID" value="GAU38431.1"/>
    <property type="molecule type" value="Genomic_DNA"/>
</dbReference>